<dbReference type="AlphaFoldDB" id="A0A453AV41"/>
<reference evidence="1" key="3">
    <citation type="journal article" date="2017" name="Nature">
        <title>Genome sequence of the progenitor of the wheat D genome Aegilops tauschii.</title>
        <authorList>
            <person name="Luo M.C."/>
            <person name="Gu Y.Q."/>
            <person name="Puiu D."/>
            <person name="Wang H."/>
            <person name="Twardziok S.O."/>
            <person name="Deal K.R."/>
            <person name="Huo N."/>
            <person name="Zhu T."/>
            <person name="Wang L."/>
            <person name="Wang Y."/>
            <person name="McGuire P.E."/>
            <person name="Liu S."/>
            <person name="Long H."/>
            <person name="Ramasamy R.K."/>
            <person name="Rodriguez J.C."/>
            <person name="Van S.L."/>
            <person name="Yuan L."/>
            <person name="Wang Z."/>
            <person name="Xia Z."/>
            <person name="Xiao L."/>
            <person name="Anderson O.D."/>
            <person name="Ouyang S."/>
            <person name="Liang Y."/>
            <person name="Zimin A.V."/>
            <person name="Pertea G."/>
            <person name="Qi P."/>
            <person name="Bennetzen J.L."/>
            <person name="Dai X."/>
            <person name="Dawson M.W."/>
            <person name="Muller H.G."/>
            <person name="Kugler K."/>
            <person name="Rivarola-Duarte L."/>
            <person name="Spannagl M."/>
            <person name="Mayer K.F.X."/>
            <person name="Lu F.H."/>
            <person name="Bevan M.W."/>
            <person name="Leroy P."/>
            <person name="Li P."/>
            <person name="You F.M."/>
            <person name="Sun Q."/>
            <person name="Liu Z."/>
            <person name="Lyons E."/>
            <person name="Wicker T."/>
            <person name="Salzberg S.L."/>
            <person name="Devos K.M."/>
            <person name="Dvorak J."/>
        </authorList>
    </citation>
    <scope>NUCLEOTIDE SEQUENCE [LARGE SCALE GENOMIC DNA]</scope>
    <source>
        <strain evidence="1">cv. AL8/78</strain>
    </source>
</reference>
<reference evidence="1" key="5">
    <citation type="journal article" date="2021" name="G3 (Bethesda)">
        <title>Aegilops tauschii genome assembly Aet v5.0 features greater sequence contiguity and improved annotation.</title>
        <authorList>
            <person name="Wang L."/>
            <person name="Zhu T."/>
            <person name="Rodriguez J.C."/>
            <person name="Deal K.R."/>
            <person name="Dubcovsky J."/>
            <person name="McGuire P.E."/>
            <person name="Lux T."/>
            <person name="Spannagl M."/>
            <person name="Mayer K.F.X."/>
            <person name="Baldrich P."/>
            <person name="Meyers B.C."/>
            <person name="Huo N."/>
            <person name="Gu Y.Q."/>
            <person name="Zhou H."/>
            <person name="Devos K.M."/>
            <person name="Bennetzen J.L."/>
            <person name="Unver T."/>
            <person name="Budak H."/>
            <person name="Gulick P.J."/>
            <person name="Galiba G."/>
            <person name="Kalapos B."/>
            <person name="Nelson D.R."/>
            <person name="Li P."/>
            <person name="You F.M."/>
            <person name="Luo M.C."/>
            <person name="Dvorak J."/>
        </authorList>
    </citation>
    <scope>NUCLEOTIDE SEQUENCE [LARGE SCALE GENOMIC DNA]</scope>
    <source>
        <strain evidence="1">cv. AL8/78</strain>
    </source>
</reference>
<evidence type="ECO:0000313" key="1">
    <source>
        <dbReference type="EnsemblPlants" id="AET2Gv20267500.3"/>
    </source>
</evidence>
<organism evidence="1 2">
    <name type="scientific">Aegilops tauschii subsp. strangulata</name>
    <name type="common">Goatgrass</name>
    <dbReference type="NCBI Taxonomy" id="200361"/>
    <lineage>
        <taxon>Eukaryota</taxon>
        <taxon>Viridiplantae</taxon>
        <taxon>Streptophyta</taxon>
        <taxon>Embryophyta</taxon>
        <taxon>Tracheophyta</taxon>
        <taxon>Spermatophyta</taxon>
        <taxon>Magnoliopsida</taxon>
        <taxon>Liliopsida</taxon>
        <taxon>Poales</taxon>
        <taxon>Poaceae</taxon>
        <taxon>BOP clade</taxon>
        <taxon>Pooideae</taxon>
        <taxon>Triticodae</taxon>
        <taxon>Triticeae</taxon>
        <taxon>Triticinae</taxon>
        <taxon>Aegilops</taxon>
    </lineage>
</organism>
<reference evidence="2" key="2">
    <citation type="journal article" date="2017" name="Nat. Plants">
        <title>The Aegilops tauschii genome reveals multiple impacts of transposons.</title>
        <authorList>
            <person name="Zhao G."/>
            <person name="Zou C."/>
            <person name="Li K."/>
            <person name="Wang K."/>
            <person name="Li T."/>
            <person name="Gao L."/>
            <person name="Zhang X."/>
            <person name="Wang H."/>
            <person name="Yang Z."/>
            <person name="Liu X."/>
            <person name="Jiang W."/>
            <person name="Mao L."/>
            <person name="Kong X."/>
            <person name="Jiao Y."/>
            <person name="Jia J."/>
        </authorList>
    </citation>
    <scope>NUCLEOTIDE SEQUENCE [LARGE SCALE GENOMIC DNA]</scope>
    <source>
        <strain evidence="2">cv. AL8/78</strain>
    </source>
</reference>
<reference evidence="1" key="4">
    <citation type="submission" date="2019-03" db="UniProtKB">
        <authorList>
            <consortium name="EnsemblPlants"/>
        </authorList>
    </citation>
    <scope>IDENTIFICATION</scope>
</reference>
<proteinExistence type="predicted"/>
<sequence>FGIRRLLKQKRGLRRAGTGGRPDPYVYMVREICATQFALEWECQFQNILCVFG</sequence>
<reference evidence="2" key="1">
    <citation type="journal article" date="2014" name="Science">
        <title>Ancient hybridizations among the ancestral genomes of bread wheat.</title>
        <authorList>
            <consortium name="International Wheat Genome Sequencing Consortium,"/>
            <person name="Marcussen T."/>
            <person name="Sandve S.R."/>
            <person name="Heier L."/>
            <person name="Spannagl M."/>
            <person name="Pfeifer M."/>
            <person name="Jakobsen K.S."/>
            <person name="Wulff B.B."/>
            <person name="Steuernagel B."/>
            <person name="Mayer K.F."/>
            <person name="Olsen O.A."/>
        </authorList>
    </citation>
    <scope>NUCLEOTIDE SEQUENCE [LARGE SCALE GENOMIC DNA]</scope>
    <source>
        <strain evidence="2">cv. AL8/78</strain>
    </source>
</reference>
<dbReference type="EnsemblPlants" id="AET2Gv20267500.3">
    <property type="protein sequence ID" value="AET2Gv20267500.3"/>
    <property type="gene ID" value="AET2Gv20267500"/>
</dbReference>
<accession>A0A453AV41</accession>
<name>A0A453AV41_AEGTS</name>
<protein>
    <submittedName>
        <fullName evidence="1">Uncharacterized protein</fullName>
    </submittedName>
</protein>
<dbReference type="Gramene" id="AET2Gv20267500.3">
    <property type="protein sequence ID" value="AET2Gv20267500.3"/>
    <property type="gene ID" value="AET2Gv20267500"/>
</dbReference>
<dbReference type="Proteomes" id="UP000015105">
    <property type="component" value="Chromosome 2D"/>
</dbReference>
<evidence type="ECO:0000313" key="2">
    <source>
        <dbReference type="Proteomes" id="UP000015105"/>
    </source>
</evidence>
<keyword evidence="2" id="KW-1185">Reference proteome</keyword>